<dbReference type="InterPro" id="IPR036388">
    <property type="entry name" value="WH-like_DNA-bd_sf"/>
</dbReference>
<dbReference type="Gene3D" id="1.10.10.10">
    <property type="entry name" value="Winged helix-like DNA-binding domain superfamily/Winged helix DNA-binding domain"/>
    <property type="match status" value="1"/>
</dbReference>
<dbReference type="SUPFAM" id="SSF46785">
    <property type="entry name" value="Winged helix' DNA-binding domain"/>
    <property type="match status" value="1"/>
</dbReference>
<proteinExistence type="predicted"/>
<dbReference type="InterPro" id="IPR036390">
    <property type="entry name" value="WH_DNA-bd_sf"/>
</dbReference>
<evidence type="ECO:0000259" key="4">
    <source>
        <dbReference type="PROSITE" id="PS51118"/>
    </source>
</evidence>
<keyword evidence="3" id="KW-0804">Transcription</keyword>
<protein>
    <submittedName>
        <fullName evidence="5">Transcriptional regulator, HxlR family</fullName>
    </submittedName>
</protein>
<reference evidence="5" key="1">
    <citation type="submission" date="2018-06" db="EMBL/GenBank/DDBJ databases">
        <authorList>
            <person name="Zhirakovskaya E."/>
        </authorList>
    </citation>
    <scope>NUCLEOTIDE SEQUENCE</scope>
</reference>
<evidence type="ECO:0000313" key="5">
    <source>
        <dbReference type="EMBL" id="VAW78789.1"/>
    </source>
</evidence>
<dbReference type="EMBL" id="UOFN01000102">
    <property type="protein sequence ID" value="VAW78789.1"/>
    <property type="molecule type" value="Genomic_DNA"/>
</dbReference>
<dbReference type="GO" id="GO:0003677">
    <property type="term" value="F:DNA binding"/>
    <property type="evidence" value="ECO:0007669"/>
    <property type="project" value="UniProtKB-KW"/>
</dbReference>
<gene>
    <name evidence="5" type="ORF">MNBD_GAMMA15-1297</name>
</gene>
<evidence type="ECO:0000256" key="2">
    <source>
        <dbReference type="ARBA" id="ARBA00023125"/>
    </source>
</evidence>
<keyword evidence="2" id="KW-0238">DNA-binding</keyword>
<dbReference type="InterPro" id="IPR002577">
    <property type="entry name" value="HTH_HxlR"/>
</dbReference>
<evidence type="ECO:0000256" key="1">
    <source>
        <dbReference type="ARBA" id="ARBA00023015"/>
    </source>
</evidence>
<dbReference type="Pfam" id="PF01638">
    <property type="entry name" value="HxlR"/>
    <property type="match status" value="1"/>
</dbReference>
<dbReference type="PROSITE" id="PS51118">
    <property type="entry name" value="HTH_HXLR"/>
    <property type="match status" value="1"/>
</dbReference>
<dbReference type="PANTHER" id="PTHR33204">
    <property type="entry name" value="TRANSCRIPTIONAL REGULATOR, MARR FAMILY"/>
    <property type="match status" value="1"/>
</dbReference>
<name>A0A3B0YX84_9ZZZZ</name>
<dbReference type="PANTHER" id="PTHR33204:SF37">
    <property type="entry name" value="HTH-TYPE TRANSCRIPTIONAL REGULATOR YODB"/>
    <property type="match status" value="1"/>
</dbReference>
<feature type="domain" description="HTH hxlR-type" evidence="4">
    <location>
        <begin position="38"/>
        <end position="137"/>
    </location>
</feature>
<keyword evidence="1" id="KW-0805">Transcription regulation</keyword>
<organism evidence="5">
    <name type="scientific">hydrothermal vent metagenome</name>
    <dbReference type="NCBI Taxonomy" id="652676"/>
    <lineage>
        <taxon>unclassified sequences</taxon>
        <taxon>metagenomes</taxon>
        <taxon>ecological metagenomes</taxon>
    </lineage>
</organism>
<accession>A0A3B0YX84</accession>
<evidence type="ECO:0000256" key="3">
    <source>
        <dbReference type="ARBA" id="ARBA00023163"/>
    </source>
</evidence>
<sequence>MHFASRFIVARHLHNASTIFSSTLGFMKNHENHNNGKCPITFALDIFGDKWSLIILRDILFKGKKYYSEFLNSPEKISTNILASRLGKLESEGLISKTQDLKNLSKFIYRLTGKGKDLLPLMLDMIEWSVKYNPQPGTPDNIINGAPGKLLSRLHDDREALFNEILSKLE</sequence>
<dbReference type="AlphaFoldDB" id="A0A3B0YX84"/>